<reference evidence="1" key="1">
    <citation type="submission" date="2020-08" db="EMBL/GenBank/DDBJ databases">
        <title>Multicomponent nature underlies the extraordinary mechanical properties of spider dragline silk.</title>
        <authorList>
            <person name="Kono N."/>
            <person name="Nakamura H."/>
            <person name="Mori M."/>
            <person name="Yoshida Y."/>
            <person name="Ohtoshi R."/>
            <person name="Malay A.D."/>
            <person name="Moran D.A.P."/>
            <person name="Tomita M."/>
            <person name="Numata K."/>
            <person name="Arakawa K."/>
        </authorList>
    </citation>
    <scope>NUCLEOTIDE SEQUENCE</scope>
</reference>
<comment type="caution">
    <text evidence="1">The sequence shown here is derived from an EMBL/GenBank/DDBJ whole genome shotgun (WGS) entry which is preliminary data.</text>
</comment>
<accession>A0A8X6N0F2</accession>
<gene>
    <name evidence="1" type="ORF">NPIL_408691</name>
</gene>
<sequence>MALSVRSSRFHKMRVDTLHKDTLCVFHLAGSHSSSEKKMTLLALQHIHTGPQEYREKQLANINSFATAAVSP</sequence>
<evidence type="ECO:0000313" key="2">
    <source>
        <dbReference type="Proteomes" id="UP000887013"/>
    </source>
</evidence>
<organism evidence="1 2">
    <name type="scientific">Nephila pilipes</name>
    <name type="common">Giant wood spider</name>
    <name type="synonym">Nephila maculata</name>
    <dbReference type="NCBI Taxonomy" id="299642"/>
    <lineage>
        <taxon>Eukaryota</taxon>
        <taxon>Metazoa</taxon>
        <taxon>Ecdysozoa</taxon>
        <taxon>Arthropoda</taxon>
        <taxon>Chelicerata</taxon>
        <taxon>Arachnida</taxon>
        <taxon>Araneae</taxon>
        <taxon>Araneomorphae</taxon>
        <taxon>Entelegynae</taxon>
        <taxon>Araneoidea</taxon>
        <taxon>Nephilidae</taxon>
        <taxon>Nephila</taxon>
    </lineage>
</organism>
<proteinExistence type="predicted"/>
<dbReference type="AlphaFoldDB" id="A0A8X6N0F2"/>
<dbReference type="EMBL" id="BMAW01052727">
    <property type="protein sequence ID" value="GFS87120.1"/>
    <property type="molecule type" value="Genomic_DNA"/>
</dbReference>
<keyword evidence="2" id="KW-1185">Reference proteome</keyword>
<dbReference type="Proteomes" id="UP000887013">
    <property type="component" value="Unassembled WGS sequence"/>
</dbReference>
<protein>
    <submittedName>
        <fullName evidence="1">Uncharacterized protein</fullName>
    </submittedName>
</protein>
<evidence type="ECO:0000313" key="1">
    <source>
        <dbReference type="EMBL" id="GFS87120.1"/>
    </source>
</evidence>
<name>A0A8X6N0F2_NEPPI</name>